<keyword evidence="2" id="KW-0732">Signal</keyword>
<evidence type="ECO:0000256" key="6">
    <source>
        <dbReference type="SAM" id="MobiDB-lite"/>
    </source>
</evidence>
<keyword evidence="3" id="KW-0472">Membrane</keyword>
<accession>A0A4U8Q469</accession>
<keyword evidence="8" id="KW-1185">Reference proteome</keyword>
<evidence type="ECO:0000313" key="8">
    <source>
        <dbReference type="Proteomes" id="UP000306509"/>
    </source>
</evidence>
<sequence length="462" mass="51256" precursor="true">MKNRAVKKGLSIILAAAMITGLTGCGVSGGEGKNTAGESSTSSNAESGKEAGEGNSSPAKDGEMRKVTYMVGQSTYIESAFTKIAEKMKEEKGIEIEFQVTPDSQGTNLTQTKLASGEVPDIMQLNIPENYYIYDAEKNFITMDDQPWVERLAFDKSEITYTDGHIYGMPITGFSGVMGVIYNKEVFKENNLEVPKTYDEFLKVCETLKANGQTPIYISGNDNWTIQIAPMIFLANALNDKATETYDKLYNNELTFAGIPEFKEALQSYQDWFTNGYTNTDYTVGTFEDSKEKVAHKEAAMIISGEYAVTDIMTKWPDAQIGMFPLPYNDVDKYLTSKYVFGEAIPKDSKNIDTALEVLNTLSQPEYLEIYLSANPLNSPYKDVESVNINSVLKEVYADYFDSNKVLPQIADMIGKFGSLNNDVFFPVYTQVAQGGDIDEAIEQFDSGMQEYGKNVGVEAFQ</sequence>
<dbReference type="EMBL" id="QGQD01000068">
    <property type="protein sequence ID" value="TLC99604.1"/>
    <property type="molecule type" value="Genomic_DNA"/>
</dbReference>
<evidence type="ECO:0000256" key="4">
    <source>
        <dbReference type="ARBA" id="ARBA00023139"/>
    </source>
</evidence>
<reference evidence="7 8" key="1">
    <citation type="journal article" date="2019" name="Anaerobe">
        <title>Detection of Robinsoniella peoriensis in multiple bone samples of a trauma patient.</title>
        <authorList>
            <person name="Schrottner P."/>
            <person name="Hartwich K."/>
            <person name="Bunk B."/>
            <person name="Schober I."/>
            <person name="Helbig S."/>
            <person name="Rudolph W.W."/>
            <person name="Gunzer F."/>
        </authorList>
    </citation>
    <scope>NUCLEOTIDE SEQUENCE [LARGE SCALE GENOMIC DNA]</scope>
    <source>
        <strain evidence="7 8">DSM 106044</strain>
    </source>
</reference>
<evidence type="ECO:0000256" key="2">
    <source>
        <dbReference type="ARBA" id="ARBA00022729"/>
    </source>
</evidence>
<dbReference type="AlphaFoldDB" id="A0A4U8Q469"/>
<dbReference type="InterPro" id="IPR006059">
    <property type="entry name" value="SBP"/>
</dbReference>
<keyword evidence="1" id="KW-1003">Cell membrane</keyword>
<feature type="compositionally biased region" description="Polar residues" evidence="6">
    <location>
        <begin position="36"/>
        <end position="46"/>
    </location>
</feature>
<dbReference type="Gene3D" id="3.40.190.10">
    <property type="entry name" value="Periplasmic binding protein-like II"/>
    <property type="match status" value="2"/>
</dbReference>
<keyword evidence="4" id="KW-0564">Palmitate</keyword>
<comment type="caution">
    <text evidence="7">The sequence shown here is derived from an EMBL/GenBank/DDBJ whole genome shotgun (WGS) entry which is preliminary data.</text>
</comment>
<dbReference type="PANTHER" id="PTHR43649">
    <property type="entry name" value="ARABINOSE-BINDING PROTEIN-RELATED"/>
    <property type="match status" value="1"/>
</dbReference>
<evidence type="ECO:0000256" key="1">
    <source>
        <dbReference type="ARBA" id="ARBA00022475"/>
    </source>
</evidence>
<organism evidence="7 8">
    <name type="scientific">Robinsoniella peoriensis</name>
    <dbReference type="NCBI Taxonomy" id="180332"/>
    <lineage>
        <taxon>Bacteria</taxon>
        <taxon>Bacillati</taxon>
        <taxon>Bacillota</taxon>
        <taxon>Clostridia</taxon>
        <taxon>Lachnospirales</taxon>
        <taxon>Lachnospiraceae</taxon>
        <taxon>Robinsoniella</taxon>
    </lineage>
</organism>
<dbReference type="SUPFAM" id="SSF53850">
    <property type="entry name" value="Periplasmic binding protein-like II"/>
    <property type="match status" value="1"/>
</dbReference>
<evidence type="ECO:0000256" key="5">
    <source>
        <dbReference type="ARBA" id="ARBA00023288"/>
    </source>
</evidence>
<dbReference type="InterPro" id="IPR050490">
    <property type="entry name" value="Bact_solute-bd_prot1"/>
</dbReference>
<dbReference type="Proteomes" id="UP000306509">
    <property type="component" value="Unassembled WGS sequence"/>
</dbReference>
<feature type="region of interest" description="Disordered" evidence="6">
    <location>
        <begin position="31"/>
        <end position="64"/>
    </location>
</feature>
<name>A0A4U8Q469_9FIRM</name>
<evidence type="ECO:0000256" key="3">
    <source>
        <dbReference type="ARBA" id="ARBA00023136"/>
    </source>
</evidence>
<proteinExistence type="predicted"/>
<keyword evidence="5" id="KW-0449">Lipoprotein</keyword>
<gene>
    <name evidence="7" type="primary">msmE_28</name>
    <name evidence="7" type="ORF">DSM106044_03555</name>
</gene>
<dbReference type="PANTHER" id="PTHR43649:SF33">
    <property type="entry name" value="POLYGALACTURONAN_RHAMNOGALACTURONAN-BINDING PROTEIN YTCQ"/>
    <property type="match status" value="1"/>
</dbReference>
<evidence type="ECO:0000313" key="7">
    <source>
        <dbReference type="EMBL" id="TLC99604.1"/>
    </source>
</evidence>
<dbReference type="RefSeq" id="WP_138003192.1">
    <property type="nucleotide sequence ID" value="NZ_QGQD01000068.1"/>
</dbReference>
<dbReference type="STRING" id="180332.GCA_000797495_01614"/>
<dbReference type="Pfam" id="PF01547">
    <property type="entry name" value="SBP_bac_1"/>
    <property type="match status" value="1"/>
</dbReference>
<dbReference type="PROSITE" id="PS51257">
    <property type="entry name" value="PROKAR_LIPOPROTEIN"/>
    <property type="match status" value="1"/>
</dbReference>
<protein>
    <submittedName>
        <fullName evidence="7">Multiple sugar-binding protein</fullName>
    </submittedName>
</protein>